<proteinExistence type="predicted"/>
<evidence type="ECO:0000313" key="1">
    <source>
        <dbReference type="EMBL" id="KAI5676928.1"/>
    </source>
</evidence>
<accession>A0ACC0BW76</accession>
<sequence length="78" mass="8959">MVGSHPTIPDSFRKRSRWSVGITKSLIETFKSNIEDELHHQQLSYVAKDVGDLRREEEAILEKSSRRNLGGHSMHSNQ</sequence>
<dbReference type="Proteomes" id="UP001060085">
    <property type="component" value="Linkage Group LG02"/>
</dbReference>
<comment type="caution">
    <text evidence="1">The sequence shown here is derived from an EMBL/GenBank/DDBJ whole genome shotgun (WGS) entry which is preliminary data.</text>
</comment>
<evidence type="ECO:0000313" key="2">
    <source>
        <dbReference type="Proteomes" id="UP001060085"/>
    </source>
</evidence>
<dbReference type="EMBL" id="CM044702">
    <property type="protein sequence ID" value="KAI5676928.1"/>
    <property type="molecule type" value="Genomic_DNA"/>
</dbReference>
<gene>
    <name evidence="1" type="ORF">M9H77_07878</name>
</gene>
<protein>
    <submittedName>
        <fullName evidence="1">Uncharacterized protein</fullName>
    </submittedName>
</protein>
<reference evidence="2" key="1">
    <citation type="journal article" date="2023" name="Nat. Plants">
        <title>Single-cell RNA sequencing provides a high-resolution roadmap for understanding the multicellular compartmentation of specialized metabolism.</title>
        <authorList>
            <person name="Sun S."/>
            <person name="Shen X."/>
            <person name="Li Y."/>
            <person name="Li Y."/>
            <person name="Wang S."/>
            <person name="Li R."/>
            <person name="Zhang H."/>
            <person name="Shen G."/>
            <person name="Guo B."/>
            <person name="Wei J."/>
            <person name="Xu J."/>
            <person name="St-Pierre B."/>
            <person name="Chen S."/>
            <person name="Sun C."/>
        </authorList>
    </citation>
    <scope>NUCLEOTIDE SEQUENCE [LARGE SCALE GENOMIC DNA]</scope>
</reference>
<keyword evidence="2" id="KW-1185">Reference proteome</keyword>
<organism evidence="1 2">
    <name type="scientific">Catharanthus roseus</name>
    <name type="common">Madagascar periwinkle</name>
    <name type="synonym">Vinca rosea</name>
    <dbReference type="NCBI Taxonomy" id="4058"/>
    <lineage>
        <taxon>Eukaryota</taxon>
        <taxon>Viridiplantae</taxon>
        <taxon>Streptophyta</taxon>
        <taxon>Embryophyta</taxon>
        <taxon>Tracheophyta</taxon>
        <taxon>Spermatophyta</taxon>
        <taxon>Magnoliopsida</taxon>
        <taxon>eudicotyledons</taxon>
        <taxon>Gunneridae</taxon>
        <taxon>Pentapetalae</taxon>
        <taxon>asterids</taxon>
        <taxon>lamiids</taxon>
        <taxon>Gentianales</taxon>
        <taxon>Apocynaceae</taxon>
        <taxon>Rauvolfioideae</taxon>
        <taxon>Vinceae</taxon>
        <taxon>Catharanthinae</taxon>
        <taxon>Catharanthus</taxon>
    </lineage>
</organism>
<name>A0ACC0BW76_CATRO</name>